<comment type="caution">
    <text evidence="2">The sequence shown here is derived from an EMBL/GenBank/DDBJ whole genome shotgun (WGS) entry which is preliminary data.</text>
</comment>
<keyword evidence="3" id="KW-1185">Reference proteome</keyword>
<evidence type="ECO:0000256" key="1">
    <source>
        <dbReference type="SAM" id="SignalP"/>
    </source>
</evidence>
<protein>
    <recommendedName>
        <fullName evidence="4">Peptidoglycan-binding protein</fullName>
    </recommendedName>
</protein>
<evidence type="ECO:0008006" key="4">
    <source>
        <dbReference type="Google" id="ProtNLM"/>
    </source>
</evidence>
<dbReference type="EMBL" id="JAZDRO010000001">
    <property type="protein sequence ID" value="MEE2565701.1"/>
    <property type="molecule type" value="Genomic_DNA"/>
</dbReference>
<sequence>MLRRQYLMGVAALLVLPAATAAADQETWFPSEPPGHAAPGECYARVRVEPQYEPFTETVVTGDSYESYDVRPPVLDQTVREYMSREAGMRYIVHEPVYETVVEQIQVRPAYVEYVVEPAVHDQVTEQVMVREPRLVWQRGRVPGAQMTRYDPETGEVWCLIEEPGEYRTITRNVVVSPARISEIEVPAEYAQISREVLVQEARVEEIPIPAEYDSYTQVVLTQPSRVESHVVEGRTETITRYRLVASERYEWRVMDCDEIELPSYDAPAVRQGNAPMTYERQNDTEYTTPDWTGGTPVSSVATSRITAPAEIRASNVAYRN</sequence>
<keyword evidence="1" id="KW-0732">Signal</keyword>
<dbReference type="RefSeq" id="WP_330195233.1">
    <property type="nucleotide sequence ID" value="NZ_JAZDRO010000001.1"/>
</dbReference>
<dbReference type="Proteomes" id="UP001310692">
    <property type="component" value="Unassembled WGS sequence"/>
</dbReference>
<evidence type="ECO:0000313" key="2">
    <source>
        <dbReference type="EMBL" id="MEE2565701.1"/>
    </source>
</evidence>
<feature type="chain" id="PRO_5046709153" description="Peptidoglycan-binding protein" evidence="1">
    <location>
        <begin position="22"/>
        <end position="321"/>
    </location>
</feature>
<reference evidence="2 3" key="1">
    <citation type="submission" date="2024-01" db="EMBL/GenBank/DDBJ databases">
        <title>Hyphobacterium bacterium isolated from marine sediment.</title>
        <authorList>
            <person name="Zhao S."/>
        </authorList>
    </citation>
    <scope>NUCLEOTIDE SEQUENCE [LARGE SCALE GENOMIC DNA]</scope>
    <source>
        <strain evidence="2 3">Y60-23</strain>
    </source>
</reference>
<accession>A0ABU7LVV9</accession>
<feature type="signal peptide" evidence="1">
    <location>
        <begin position="1"/>
        <end position="21"/>
    </location>
</feature>
<evidence type="ECO:0000313" key="3">
    <source>
        <dbReference type="Proteomes" id="UP001310692"/>
    </source>
</evidence>
<proteinExistence type="predicted"/>
<name>A0ABU7LVV9_9PROT</name>
<gene>
    <name evidence="2" type="ORF">V0U35_03335</name>
</gene>
<organism evidence="2 3">
    <name type="scientific">Hyphobacterium marinum</name>
    <dbReference type="NCBI Taxonomy" id="3116574"/>
    <lineage>
        <taxon>Bacteria</taxon>
        <taxon>Pseudomonadati</taxon>
        <taxon>Pseudomonadota</taxon>
        <taxon>Alphaproteobacteria</taxon>
        <taxon>Maricaulales</taxon>
        <taxon>Maricaulaceae</taxon>
        <taxon>Hyphobacterium</taxon>
    </lineage>
</organism>